<dbReference type="InterPro" id="IPR017975">
    <property type="entry name" value="Tubulin_CS"/>
</dbReference>
<dbReference type="InterPro" id="IPR037103">
    <property type="entry name" value="Tubulin/FtsZ-like_C"/>
</dbReference>
<dbReference type="WBParaSite" id="SMUV_0000034501-mRNA-1">
    <property type="protein sequence ID" value="SMUV_0000034501-mRNA-1"/>
    <property type="gene ID" value="SMUV_0000034501"/>
</dbReference>
<evidence type="ECO:0000256" key="1">
    <source>
        <dbReference type="ARBA" id="ARBA00004267"/>
    </source>
</evidence>
<proteinExistence type="inferred from homology"/>
<evidence type="ECO:0000256" key="4">
    <source>
        <dbReference type="ARBA" id="ARBA00022701"/>
    </source>
</evidence>
<dbReference type="AlphaFoldDB" id="A0A0N5A8E6"/>
<comment type="similarity">
    <text evidence="2 8">Belongs to the tubulin family.</text>
</comment>
<dbReference type="Proteomes" id="UP000046393">
    <property type="component" value="Unplaced"/>
</dbReference>
<dbReference type="InterPro" id="IPR023123">
    <property type="entry name" value="Tubulin_C"/>
</dbReference>
<keyword evidence="5 8" id="KW-0547">Nucleotide-binding</keyword>
<dbReference type="GO" id="GO:0007020">
    <property type="term" value="P:microtubule nucleation"/>
    <property type="evidence" value="ECO:0007669"/>
    <property type="project" value="InterPro"/>
</dbReference>
<dbReference type="InterPro" id="IPR003008">
    <property type="entry name" value="Tubulin_FtsZ_GTPase"/>
</dbReference>
<evidence type="ECO:0000256" key="5">
    <source>
        <dbReference type="ARBA" id="ARBA00022741"/>
    </source>
</evidence>
<dbReference type="InterPro" id="IPR036525">
    <property type="entry name" value="Tubulin/FtsZ_GTPase_sf"/>
</dbReference>
<evidence type="ECO:0000259" key="9">
    <source>
        <dbReference type="SMART" id="SM00864"/>
    </source>
</evidence>
<dbReference type="Gene3D" id="3.40.50.1440">
    <property type="entry name" value="Tubulin/FtsZ, GTPase domain"/>
    <property type="match status" value="1"/>
</dbReference>
<dbReference type="InterPro" id="IPR002454">
    <property type="entry name" value="Gamma_tubulin"/>
</dbReference>
<dbReference type="PROSITE" id="PS00227">
    <property type="entry name" value="TUBULIN"/>
    <property type="match status" value="1"/>
</dbReference>
<dbReference type="CDD" id="cd02188">
    <property type="entry name" value="gamma_tubulin"/>
    <property type="match status" value="1"/>
</dbReference>
<name>A0A0N5A8E6_9BILA</name>
<reference evidence="11" key="1">
    <citation type="submission" date="2017-02" db="UniProtKB">
        <authorList>
            <consortium name="WormBaseParasite"/>
        </authorList>
    </citation>
    <scope>IDENTIFICATION</scope>
</reference>
<evidence type="ECO:0000313" key="11">
    <source>
        <dbReference type="WBParaSite" id="SMUV_0000034501-mRNA-1"/>
    </source>
</evidence>
<keyword evidence="6 8" id="KW-0342">GTP-binding</keyword>
<dbReference type="SUPFAM" id="SSF55307">
    <property type="entry name" value="Tubulin C-terminal domain-like"/>
    <property type="match status" value="1"/>
</dbReference>
<feature type="domain" description="Tubulin/FtsZ GTPase" evidence="9">
    <location>
        <begin position="48"/>
        <end position="251"/>
    </location>
</feature>
<evidence type="ECO:0000256" key="8">
    <source>
        <dbReference type="RuleBase" id="RU000352"/>
    </source>
</evidence>
<dbReference type="SUPFAM" id="SSF52490">
    <property type="entry name" value="Tubulin nucleotide-binding domain-like"/>
    <property type="match status" value="1"/>
</dbReference>
<protein>
    <recommendedName>
        <fullName evidence="8">Tubulin gamma chain</fullName>
    </recommendedName>
</protein>
<dbReference type="InterPro" id="IPR008280">
    <property type="entry name" value="Tub_FtsZ_C"/>
</dbReference>
<organism evidence="10 11">
    <name type="scientific">Syphacia muris</name>
    <dbReference type="NCBI Taxonomy" id="451379"/>
    <lineage>
        <taxon>Eukaryota</taxon>
        <taxon>Metazoa</taxon>
        <taxon>Ecdysozoa</taxon>
        <taxon>Nematoda</taxon>
        <taxon>Chromadorea</taxon>
        <taxon>Rhabditida</taxon>
        <taxon>Spirurina</taxon>
        <taxon>Oxyuridomorpha</taxon>
        <taxon>Oxyuroidea</taxon>
        <taxon>Oxyuridae</taxon>
        <taxon>Syphacia</taxon>
    </lineage>
</organism>
<dbReference type="GO" id="GO:0005874">
    <property type="term" value="C:microtubule"/>
    <property type="evidence" value="ECO:0007669"/>
    <property type="project" value="UniProtKB-KW"/>
</dbReference>
<dbReference type="PRINTS" id="PR01161">
    <property type="entry name" value="TUBULIN"/>
</dbReference>
<comment type="function">
    <text evidence="8">Tubulin is the major constituent of microtubules, protein filaments consisting of alpha- and beta-tubulin heterodimers. Gamma-tubulin is a key component of the gamma-tubulin ring complex (gTuRC) which mediates microtubule nucleation. The gTuRC regulates the minus-end nucleation of alpha-beta tubulin heterodimers that grow into microtubule protafilaments, a critical step in centrosome duplication and spindle formation.</text>
</comment>
<dbReference type="GO" id="GO:0000930">
    <property type="term" value="C:gamma-tubulin complex"/>
    <property type="evidence" value="ECO:0007669"/>
    <property type="project" value="InterPro"/>
</dbReference>
<dbReference type="Gene3D" id="1.10.287.600">
    <property type="entry name" value="Helix hairpin bin"/>
    <property type="match status" value="1"/>
</dbReference>
<evidence type="ECO:0000256" key="6">
    <source>
        <dbReference type="ARBA" id="ARBA00023134"/>
    </source>
</evidence>
<keyword evidence="10" id="KW-1185">Reference proteome</keyword>
<dbReference type="PANTHER" id="PTHR11588">
    <property type="entry name" value="TUBULIN"/>
    <property type="match status" value="1"/>
</dbReference>
<sequence>MPNELITLQFGQCGNQIGDAFWRSLCAEHAIKPDGTLAHDDSGARDLKRVFFSQADDSHYVPRAILVDLEPRVINSILNSEYNTLYNSENIFHSKDGGGAGNNWASGYIQGREAHESLFDMLDREAENSDYLEGFIMCHSIAGGTGSGMGSYALEKIFDRFPKKLVQTYSVFPVNRKREASDVVVQPYNSVLTLSRLIQFPNCVVVLDNTALHRIAAENAPNSSDVSSFAFVNSYVSRIMCSSTATLRFPGAMNTRLLNLIGPLVAFPPMRFIQTGFTPLREGNPCSTTTSVGDVLRRLLQPKNMMSSAVMEKEVDHCLLSALAILQGSIDSSEIYSTLGRIKEKKELKFAPWGWGSLNITQCRRSPFLPLTNRVSGLMLCNHTNIASIFQDTLIQYEKLIKKKAYLEQYLKVDPDIVETLREAEDQVRATIETYREATLPNFISLH</sequence>
<keyword evidence="3" id="KW-0963">Cytoplasm</keyword>
<dbReference type="STRING" id="451379.A0A0N5A8E6"/>
<keyword evidence="4 8" id="KW-0493">Microtubule</keyword>
<evidence type="ECO:0000256" key="7">
    <source>
        <dbReference type="ARBA" id="ARBA00023212"/>
    </source>
</evidence>
<dbReference type="Pfam" id="PF00091">
    <property type="entry name" value="Tubulin"/>
    <property type="match status" value="1"/>
</dbReference>
<evidence type="ECO:0000313" key="10">
    <source>
        <dbReference type="Proteomes" id="UP000046393"/>
    </source>
</evidence>
<evidence type="ECO:0000256" key="3">
    <source>
        <dbReference type="ARBA" id="ARBA00022490"/>
    </source>
</evidence>
<comment type="subcellular location">
    <subcellularLocation>
        <location evidence="1">Cytoplasm</location>
        <location evidence="1">Cytoskeleton</location>
        <location evidence="1">Microtubule organizing center</location>
    </subcellularLocation>
</comment>
<dbReference type="InterPro" id="IPR000217">
    <property type="entry name" value="Tubulin"/>
</dbReference>
<dbReference type="Gene3D" id="3.30.1330.20">
    <property type="entry name" value="Tubulin/FtsZ, C-terminal domain"/>
    <property type="match status" value="1"/>
</dbReference>
<dbReference type="SMART" id="SM00864">
    <property type="entry name" value="Tubulin"/>
    <property type="match status" value="1"/>
</dbReference>
<dbReference type="InterPro" id="IPR018316">
    <property type="entry name" value="Tubulin/FtsZ_2-layer-sand-dom"/>
</dbReference>
<evidence type="ECO:0000256" key="2">
    <source>
        <dbReference type="ARBA" id="ARBA00009636"/>
    </source>
</evidence>
<accession>A0A0N5A8E6</accession>
<dbReference type="PRINTS" id="PR01164">
    <property type="entry name" value="GAMMATUBULIN"/>
</dbReference>
<dbReference type="GO" id="GO:0031122">
    <property type="term" value="P:cytoplasmic microtubule organization"/>
    <property type="evidence" value="ECO:0007669"/>
    <property type="project" value="InterPro"/>
</dbReference>
<keyword evidence="7" id="KW-0206">Cytoskeleton</keyword>
<dbReference type="Pfam" id="PF03953">
    <property type="entry name" value="Tubulin_C"/>
    <property type="match status" value="1"/>
</dbReference>
<dbReference type="GO" id="GO:0005525">
    <property type="term" value="F:GTP binding"/>
    <property type="evidence" value="ECO:0007669"/>
    <property type="project" value="UniProtKB-UniRule"/>
</dbReference>